<reference evidence="5 6" key="2">
    <citation type="submission" date="2020-02" db="EMBL/GenBank/DDBJ databases">
        <title>Genome sequences of Thiorhodococcus mannitoliphagus and Thiorhodococcus minor, purple sulfur photosynthetic bacteria in the gammaproteobacterial family, Chromatiaceae.</title>
        <authorList>
            <person name="Aviles F.A."/>
            <person name="Meyer T.E."/>
            <person name="Kyndt J.A."/>
        </authorList>
    </citation>
    <scope>NUCLEOTIDE SEQUENCE [LARGE SCALE GENOMIC DNA]</scope>
    <source>
        <strain evidence="5 6">DSM 18266</strain>
    </source>
</reference>
<comment type="function">
    <text evidence="3">Inhibits all the catalytic activities of DNA gyrase by preventing its interaction with DNA. Acts by binding directly to the C-terminal domain of GyrB, which probably disrupts DNA binding by the gyrase.</text>
</comment>
<dbReference type="EMBL" id="JAAIJR010000002">
    <property type="protein sequence ID" value="NEX18885.1"/>
    <property type="molecule type" value="Genomic_DNA"/>
</dbReference>
<evidence type="ECO:0000256" key="3">
    <source>
        <dbReference type="HAMAP-Rule" id="MF_00649"/>
    </source>
</evidence>
<sequence length="66" mass="7517">MVKVVACPHCGRPVEWTEAARWRPFCSERCRLIDLGDWIEENHRISDPTDVPSDDPPPSEDGPAHH</sequence>
<dbReference type="SUPFAM" id="SSF57716">
    <property type="entry name" value="Glucocorticoid receptor-like (DNA-binding domain)"/>
    <property type="match status" value="1"/>
</dbReference>
<dbReference type="Proteomes" id="UP000471640">
    <property type="component" value="Unassembled WGS sequence"/>
</dbReference>
<dbReference type="Gene3D" id="3.30.50.10">
    <property type="entry name" value="Erythroid Transcription Factor GATA-1, subunit A"/>
    <property type="match status" value="1"/>
</dbReference>
<dbReference type="Pfam" id="PF03884">
    <property type="entry name" value="YacG"/>
    <property type="match status" value="1"/>
</dbReference>
<evidence type="ECO:0000313" key="6">
    <source>
        <dbReference type="Proteomes" id="UP000471640"/>
    </source>
</evidence>
<comment type="caution">
    <text evidence="5">The sequence shown here is derived from an EMBL/GenBank/DDBJ whole genome shotgun (WGS) entry which is preliminary data.</text>
</comment>
<comment type="cofactor">
    <cofactor evidence="3">
        <name>Zn(2+)</name>
        <dbReference type="ChEBI" id="CHEBI:29105"/>
    </cofactor>
    <text evidence="3">Binds 1 zinc ion.</text>
</comment>
<dbReference type="PANTHER" id="PTHR36150">
    <property type="entry name" value="DNA GYRASE INHIBITOR YACG"/>
    <property type="match status" value="1"/>
</dbReference>
<protein>
    <recommendedName>
        <fullName evidence="3">DNA gyrase inhibitor YacG</fullName>
    </recommendedName>
</protein>
<comment type="similarity">
    <text evidence="3">Belongs to the DNA gyrase inhibitor YacG family.</text>
</comment>
<organism evidence="5 6">
    <name type="scientific">Thiorhodococcus mannitoliphagus</name>
    <dbReference type="NCBI Taxonomy" id="329406"/>
    <lineage>
        <taxon>Bacteria</taxon>
        <taxon>Pseudomonadati</taxon>
        <taxon>Pseudomonadota</taxon>
        <taxon>Gammaproteobacteria</taxon>
        <taxon>Chromatiales</taxon>
        <taxon>Chromatiaceae</taxon>
        <taxon>Thiorhodococcus</taxon>
    </lineage>
</organism>
<feature type="binding site" evidence="3">
    <location>
        <position position="26"/>
    </location>
    <ligand>
        <name>Zn(2+)</name>
        <dbReference type="ChEBI" id="CHEBI:29105"/>
    </ligand>
</feature>
<dbReference type="GO" id="GO:0006355">
    <property type="term" value="P:regulation of DNA-templated transcription"/>
    <property type="evidence" value="ECO:0007669"/>
    <property type="project" value="InterPro"/>
</dbReference>
<dbReference type="InterPro" id="IPR005584">
    <property type="entry name" value="DNA_gyrase_inhibitor_YacG"/>
</dbReference>
<feature type="binding site" evidence="3">
    <location>
        <position position="7"/>
    </location>
    <ligand>
        <name>Zn(2+)</name>
        <dbReference type="ChEBI" id="CHEBI:29105"/>
    </ligand>
</feature>
<dbReference type="GO" id="GO:0008270">
    <property type="term" value="F:zinc ion binding"/>
    <property type="evidence" value="ECO:0007669"/>
    <property type="project" value="UniProtKB-UniRule"/>
</dbReference>
<feature type="binding site" evidence="3">
    <location>
        <position position="10"/>
    </location>
    <ligand>
        <name>Zn(2+)</name>
        <dbReference type="ChEBI" id="CHEBI:29105"/>
    </ligand>
</feature>
<feature type="binding site" evidence="3">
    <location>
        <position position="30"/>
    </location>
    <ligand>
        <name>Zn(2+)</name>
        <dbReference type="ChEBI" id="CHEBI:29105"/>
    </ligand>
</feature>
<dbReference type="GO" id="GO:0008657">
    <property type="term" value="F:DNA topoisomerase type II (double strand cut, ATP-hydrolyzing) inhibitor activity"/>
    <property type="evidence" value="ECO:0007669"/>
    <property type="project" value="UniProtKB-UniRule"/>
</dbReference>
<reference evidence="6" key="1">
    <citation type="journal article" date="2020" name="Microbiol. Resour. Announc.">
        <title>Draft Genome Sequences of Thiorhodococcus mannitoliphagus and Thiorhodococcus minor, Purple Sulfur Photosynthetic Bacteria in the Gammaproteobacterial Family Chromatiaceae.</title>
        <authorList>
            <person name="Aviles F.A."/>
            <person name="Meyer T.E."/>
            <person name="Kyndt J.A."/>
        </authorList>
    </citation>
    <scope>NUCLEOTIDE SEQUENCE [LARGE SCALE GENOMIC DNA]</scope>
    <source>
        <strain evidence="6">DSM 18266</strain>
    </source>
</reference>
<evidence type="ECO:0000256" key="4">
    <source>
        <dbReference type="SAM" id="MobiDB-lite"/>
    </source>
</evidence>
<evidence type="ECO:0000256" key="1">
    <source>
        <dbReference type="ARBA" id="ARBA00022723"/>
    </source>
</evidence>
<dbReference type="PANTHER" id="PTHR36150:SF1">
    <property type="entry name" value="DNA GYRASE INHIBITOR YACG"/>
    <property type="match status" value="1"/>
</dbReference>
<dbReference type="InterPro" id="IPR013088">
    <property type="entry name" value="Znf_NHR/GATA"/>
</dbReference>
<dbReference type="AlphaFoldDB" id="A0A6P1DT52"/>
<comment type="subunit">
    <text evidence="3">Interacts with GyrB.</text>
</comment>
<dbReference type="HAMAP" id="MF_00649">
    <property type="entry name" value="DNA_gyrase_inhibitor_YacG"/>
    <property type="match status" value="1"/>
</dbReference>
<feature type="region of interest" description="Disordered" evidence="4">
    <location>
        <begin position="42"/>
        <end position="66"/>
    </location>
</feature>
<dbReference type="RefSeq" id="WP_164651765.1">
    <property type="nucleotide sequence ID" value="NZ_JAAIJR010000002.1"/>
</dbReference>
<proteinExistence type="inferred from homology"/>
<evidence type="ECO:0000256" key="2">
    <source>
        <dbReference type="ARBA" id="ARBA00022833"/>
    </source>
</evidence>
<evidence type="ECO:0000313" key="5">
    <source>
        <dbReference type="EMBL" id="NEX18885.1"/>
    </source>
</evidence>
<keyword evidence="6" id="KW-1185">Reference proteome</keyword>
<keyword evidence="2 3" id="KW-0862">Zinc</keyword>
<gene>
    <name evidence="3" type="primary">yacG</name>
    <name evidence="5" type="ORF">G3480_00870</name>
</gene>
<accession>A0A6P1DT52</accession>
<keyword evidence="1 3" id="KW-0479">Metal-binding</keyword>
<name>A0A6P1DT52_9GAMM</name>